<keyword evidence="2" id="KW-0808">Transferase</keyword>
<organism evidence="2 3">
    <name type="scientific">Kocuria tytonis</name>
    <dbReference type="NCBI Taxonomy" id="2054280"/>
    <lineage>
        <taxon>Bacteria</taxon>
        <taxon>Bacillati</taxon>
        <taxon>Actinomycetota</taxon>
        <taxon>Actinomycetes</taxon>
        <taxon>Micrococcales</taxon>
        <taxon>Micrococcaceae</taxon>
        <taxon>Kocuria</taxon>
    </lineage>
</organism>
<evidence type="ECO:0000259" key="1">
    <source>
        <dbReference type="PROSITE" id="PS51186"/>
    </source>
</evidence>
<dbReference type="SUPFAM" id="SSF55729">
    <property type="entry name" value="Acyl-CoA N-acyltransferases (Nat)"/>
    <property type="match status" value="1"/>
</dbReference>
<evidence type="ECO:0000313" key="2">
    <source>
        <dbReference type="EMBL" id="RKQ36837.1"/>
    </source>
</evidence>
<feature type="domain" description="N-acetyltransferase" evidence="1">
    <location>
        <begin position="25"/>
        <end position="169"/>
    </location>
</feature>
<accession>A0A495A9V6</accession>
<evidence type="ECO:0000313" key="3">
    <source>
        <dbReference type="Proteomes" id="UP000249516"/>
    </source>
</evidence>
<dbReference type="CDD" id="cd04301">
    <property type="entry name" value="NAT_SF"/>
    <property type="match status" value="1"/>
</dbReference>
<reference evidence="2 3" key="1">
    <citation type="submission" date="2018-10" db="EMBL/GenBank/DDBJ databases">
        <title>Kocuria tytouropygialis sp. nov., isolated from the uropygial gland of an American barn owl (Tyto furcata).</title>
        <authorList>
            <person name="Braun M.S."/>
            <person name="Wang E."/>
            <person name="Zimmermann S."/>
            <person name="Wagner H."/>
            <person name="Wink M."/>
        </authorList>
    </citation>
    <scope>NUCLEOTIDE SEQUENCE [LARGE SCALE GENOMIC DNA]</scope>
    <source>
        <strain evidence="2 3">442</strain>
    </source>
</reference>
<comment type="caution">
    <text evidence="2">The sequence shown here is derived from an EMBL/GenBank/DDBJ whole genome shotgun (WGS) entry which is preliminary data.</text>
</comment>
<dbReference type="Pfam" id="PF00583">
    <property type="entry name" value="Acetyltransf_1"/>
    <property type="match status" value="1"/>
</dbReference>
<dbReference type="EMBL" id="PNJG02000001">
    <property type="protein sequence ID" value="RKQ36837.1"/>
    <property type="molecule type" value="Genomic_DNA"/>
</dbReference>
<dbReference type="OrthoDB" id="3252279at2"/>
<name>A0A495A9V6_9MICC</name>
<dbReference type="InterPro" id="IPR016181">
    <property type="entry name" value="Acyl_CoA_acyltransferase"/>
</dbReference>
<dbReference type="InterPro" id="IPR000182">
    <property type="entry name" value="GNAT_dom"/>
</dbReference>
<dbReference type="Gene3D" id="3.40.630.30">
    <property type="match status" value="1"/>
</dbReference>
<sequence length="169" mass="18002">MPSDLLRLSLAPTVSASVDRQSSQIGIRPLEAVDTAALAEVYFDSYPRGVAVDDVGAARKDIESTFCGDYGRLRLDASASAWRGNRLVGAVMVVERSIWDKHLDGPFIIELFVSPSSRRVGAGRALLQHAIATCVAAGDPALSLRFGEGTSSAAMKLYHDLGFITHPGS</sequence>
<dbReference type="AlphaFoldDB" id="A0A495A9V6"/>
<protein>
    <submittedName>
        <fullName evidence="2">GNAT family N-acetyltransferase</fullName>
    </submittedName>
</protein>
<dbReference type="PROSITE" id="PS51186">
    <property type="entry name" value="GNAT"/>
    <property type="match status" value="1"/>
</dbReference>
<dbReference type="RefSeq" id="WP_121030155.1">
    <property type="nucleotide sequence ID" value="NZ_PNJG02000001.1"/>
</dbReference>
<gene>
    <name evidence="2" type="ORF">C1C97_004310</name>
</gene>
<keyword evidence="3" id="KW-1185">Reference proteome</keyword>
<proteinExistence type="predicted"/>
<dbReference type="GO" id="GO:0016747">
    <property type="term" value="F:acyltransferase activity, transferring groups other than amino-acyl groups"/>
    <property type="evidence" value="ECO:0007669"/>
    <property type="project" value="InterPro"/>
</dbReference>
<dbReference type="Proteomes" id="UP000249516">
    <property type="component" value="Unassembled WGS sequence"/>
</dbReference>